<evidence type="ECO:0000259" key="1">
    <source>
        <dbReference type="PROSITE" id="PS50041"/>
    </source>
</evidence>
<dbReference type="PROSITE" id="PS50041">
    <property type="entry name" value="C_TYPE_LECTIN_2"/>
    <property type="match status" value="1"/>
</dbReference>
<dbReference type="EMBL" id="JARK01001342">
    <property type="protein sequence ID" value="EYC29494.1"/>
    <property type="molecule type" value="Genomic_DNA"/>
</dbReference>
<reference evidence="3" key="1">
    <citation type="journal article" date="2015" name="Nat. Genet.">
        <title>The genome and transcriptome of the zoonotic hookworm Ancylostoma ceylanicum identify infection-specific gene families.</title>
        <authorList>
            <person name="Schwarz E.M."/>
            <person name="Hu Y."/>
            <person name="Antoshechkin I."/>
            <person name="Miller M.M."/>
            <person name="Sternberg P.W."/>
            <person name="Aroian R.V."/>
        </authorList>
    </citation>
    <scope>NUCLEOTIDE SEQUENCE</scope>
    <source>
        <strain evidence="3">HY135</strain>
    </source>
</reference>
<gene>
    <name evidence="2" type="primary">Acey_s0006.g3003</name>
    <name evidence="2" type="ORF">Y032_0006g3003</name>
</gene>
<comment type="caution">
    <text evidence="2">The sequence shown here is derived from an EMBL/GenBank/DDBJ whole genome shotgun (WGS) entry which is preliminary data.</text>
</comment>
<organism evidence="2 3">
    <name type="scientific">Ancylostoma ceylanicum</name>
    <dbReference type="NCBI Taxonomy" id="53326"/>
    <lineage>
        <taxon>Eukaryota</taxon>
        <taxon>Metazoa</taxon>
        <taxon>Ecdysozoa</taxon>
        <taxon>Nematoda</taxon>
        <taxon>Chromadorea</taxon>
        <taxon>Rhabditida</taxon>
        <taxon>Rhabditina</taxon>
        <taxon>Rhabditomorpha</taxon>
        <taxon>Strongyloidea</taxon>
        <taxon>Ancylostomatidae</taxon>
        <taxon>Ancylostomatinae</taxon>
        <taxon>Ancylostoma</taxon>
    </lineage>
</organism>
<dbReference type="Pfam" id="PF00059">
    <property type="entry name" value="Lectin_C"/>
    <property type="match status" value="1"/>
</dbReference>
<dbReference type="AlphaFoldDB" id="A0A016VPJ9"/>
<protein>
    <recommendedName>
        <fullName evidence="1">C-type lectin domain-containing protein</fullName>
    </recommendedName>
</protein>
<dbReference type="OrthoDB" id="441660at2759"/>
<dbReference type="SUPFAM" id="SSF56436">
    <property type="entry name" value="C-type lectin-like"/>
    <property type="match status" value="1"/>
</dbReference>
<sequence>MIFSEFLAFPGLLQDKEPVSAWIGLRRRFKTWKWTDGTWLDTSEFTPKYLTKWAKSGNCVYMKTKPSGMKRLFGESCTKRHRFVCRKKGC</sequence>
<dbReference type="InterPro" id="IPR016187">
    <property type="entry name" value="CTDL_fold"/>
</dbReference>
<keyword evidence="3" id="KW-1185">Reference proteome</keyword>
<dbReference type="InterPro" id="IPR001304">
    <property type="entry name" value="C-type_lectin-like"/>
</dbReference>
<dbReference type="Proteomes" id="UP000024635">
    <property type="component" value="Unassembled WGS sequence"/>
</dbReference>
<name>A0A016VPJ9_9BILA</name>
<evidence type="ECO:0000313" key="2">
    <source>
        <dbReference type="EMBL" id="EYC29494.1"/>
    </source>
</evidence>
<feature type="domain" description="C-type lectin" evidence="1">
    <location>
        <begin position="22"/>
        <end position="86"/>
    </location>
</feature>
<proteinExistence type="predicted"/>
<dbReference type="CDD" id="cd00037">
    <property type="entry name" value="CLECT"/>
    <property type="match status" value="1"/>
</dbReference>
<evidence type="ECO:0000313" key="3">
    <source>
        <dbReference type="Proteomes" id="UP000024635"/>
    </source>
</evidence>
<dbReference type="Gene3D" id="3.10.100.10">
    <property type="entry name" value="Mannose-Binding Protein A, subunit A"/>
    <property type="match status" value="1"/>
</dbReference>
<dbReference type="InterPro" id="IPR016186">
    <property type="entry name" value="C-type_lectin-like/link_sf"/>
</dbReference>
<accession>A0A016VPJ9</accession>